<dbReference type="InterPro" id="IPR037185">
    <property type="entry name" value="EmrE-like"/>
</dbReference>
<comment type="caution">
    <text evidence="8">The sequence shown here is derived from an EMBL/GenBank/DDBJ whole genome shotgun (WGS) entry which is preliminary data.</text>
</comment>
<feature type="transmembrane region" description="Helical" evidence="6">
    <location>
        <begin position="95"/>
        <end position="124"/>
    </location>
</feature>
<dbReference type="AlphaFoldDB" id="A0A1R3GPH8"/>
<dbReference type="SUPFAM" id="SSF103481">
    <property type="entry name" value="Multidrug resistance efflux transporter EmrE"/>
    <property type="match status" value="1"/>
</dbReference>
<evidence type="ECO:0000256" key="2">
    <source>
        <dbReference type="ARBA" id="ARBA00007635"/>
    </source>
</evidence>
<dbReference type="GO" id="GO:0016020">
    <property type="term" value="C:membrane"/>
    <property type="evidence" value="ECO:0007669"/>
    <property type="project" value="UniProtKB-SubCell"/>
</dbReference>
<reference evidence="9" key="1">
    <citation type="submission" date="2013-09" db="EMBL/GenBank/DDBJ databases">
        <title>Corchorus olitorius genome sequencing.</title>
        <authorList>
            <person name="Alam M."/>
            <person name="Haque M.S."/>
            <person name="Islam M.S."/>
            <person name="Emdad E.M."/>
            <person name="Islam M.M."/>
            <person name="Ahmed B."/>
            <person name="Halim A."/>
            <person name="Hossen Q.M.M."/>
            <person name="Hossain M.Z."/>
            <person name="Ahmed R."/>
            <person name="Khan M.M."/>
            <person name="Islam R."/>
            <person name="Rashid M.M."/>
            <person name="Khan S.A."/>
            <person name="Rahman M.S."/>
            <person name="Alam M."/>
            <person name="Yahiya A.S."/>
            <person name="Khan M.S."/>
            <person name="Azam M.S."/>
            <person name="Haque T."/>
            <person name="Lashkar M.Z.H."/>
            <person name="Akhand A.I."/>
            <person name="Morshed G."/>
            <person name="Roy S."/>
            <person name="Uddin K.S."/>
            <person name="Rabeya T."/>
            <person name="Hossain A.S."/>
            <person name="Chowdhury A."/>
            <person name="Snigdha A.R."/>
            <person name="Mortoza M.S."/>
            <person name="Matin S.A."/>
            <person name="Hoque S.M.E."/>
            <person name="Islam M.K."/>
            <person name="Roy D.K."/>
            <person name="Haider R."/>
            <person name="Moosa M.M."/>
            <person name="Elias S.M."/>
            <person name="Hasan A.M."/>
            <person name="Jahan S."/>
            <person name="Shafiuddin M."/>
            <person name="Mahmood N."/>
            <person name="Shommy N.S."/>
        </authorList>
    </citation>
    <scope>NUCLEOTIDE SEQUENCE [LARGE SCALE GENOMIC DNA]</scope>
    <source>
        <strain evidence="9">cv. O-4</strain>
    </source>
</reference>
<dbReference type="InterPro" id="IPR000620">
    <property type="entry name" value="EamA_dom"/>
</dbReference>
<feature type="transmembrane region" description="Helical" evidence="6">
    <location>
        <begin position="7"/>
        <end position="26"/>
    </location>
</feature>
<feature type="transmembrane region" description="Helical" evidence="6">
    <location>
        <begin position="241"/>
        <end position="264"/>
    </location>
</feature>
<evidence type="ECO:0000259" key="7">
    <source>
        <dbReference type="Pfam" id="PF00892"/>
    </source>
</evidence>
<keyword evidence="9" id="KW-1185">Reference proteome</keyword>
<evidence type="ECO:0000313" key="8">
    <source>
        <dbReference type="EMBL" id="OMO59937.1"/>
    </source>
</evidence>
<dbReference type="EMBL" id="AWUE01022020">
    <property type="protein sequence ID" value="OMO59937.1"/>
    <property type="molecule type" value="Genomic_DNA"/>
</dbReference>
<dbReference type="STRING" id="93759.A0A1R3GPH8"/>
<name>A0A1R3GPH8_9ROSI</name>
<dbReference type="PANTHER" id="PTHR31218">
    <property type="entry name" value="WAT1-RELATED PROTEIN"/>
    <property type="match status" value="1"/>
</dbReference>
<sequence length="368" mass="39891">MGRIDDLKPALAMVGLQFSFAGVNLFTTPTGSKGSMVFVFYGQLIATLFLVTIAFVSKKEKLVKSSLGLGLKSFGWILLLASFLGIAGTQNMCTLLLYLASSTLASAMTNLAVPALTFIMATFFGLEKISIKGLGSVAKIVGTILCVSGAISTLLVEGPKLLYTEMLPNSLFSLGGGNLLLGCLLLIHSSFIWSCWNVVQVPRRPDYLSSSCWMCFLAALHSGIIALLVERKVEAWSVNSYLELACCFYTGIVTAGSFCVQAWCISERGPLYSVMYQPLATGFVAFFAAIFLHTETHTGSLSGAFAVIIGLYVLLWGKTKDLEDMIQETDSMLFENQSNVIQVVIEECSEKNCRINLEEPLLSETSNN</sequence>
<evidence type="ECO:0000256" key="1">
    <source>
        <dbReference type="ARBA" id="ARBA00004141"/>
    </source>
</evidence>
<gene>
    <name evidence="8" type="ORF">COLO4_33995</name>
</gene>
<comment type="subcellular location">
    <subcellularLocation>
        <location evidence="1 6">Membrane</location>
        <topology evidence="1 6">Multi-pass membrane protein</topology>
    </subcellularLocation>
</comment>
<keyword evidence="5 6" id="KW-0472">Membrane</keyword>
<feature type="domain" description="EamA" evidence="7">
    <location>
        <begin position="181"/>
        <end position="315"/>
    </location>
</feature>
<dbReference type="InterPro" id="IPR030184">
    <property type="entry name" value="WAT1-related"/>
</dbReference>
<protein>
    <recommendedName>
        <fullName evidence="6">WAT1-related protein</fullName>
    </recommendedName>
</protein>
<evidence type="ECO:0000313" key="9">
    <source>
        <dbReference type="Proteomes" id="UP000187203"/>
    </source>
</evidence>
<evidence type="ECO:0000256" key="4">
    <source>
        <dbReference type="ARBA" id="ARBA00022989"/>
    </source>
</evidence>
<proteinExistence type="inferred from homology"/>
<evidence type="ECO:0000256" key="3">
    <source>
        <dbReference type="ARBA" id="ARBA00022692"/>
    </source>
</evidence>
<feature type="transmembrane region" description="Helical" evidence="6">
    <location>
        <begin position="211"/>
        <end position="229"/>
    </location>
</feature>
<evidence type="ECO:0000256" key="5">
    <source>
        <dbReference type="ARBA" id="ARBA00023136"/>
    </source>
</evidence>
<dbReference type="OrthoDB" id="1728340at2759"/>
<feature type="transmembrane region" description="Helical" evidence="6">
    <location>
        <begin position="176"/>
        <end position="199"/>
    </location>
</feature>
<dbReference type="Pfam" id="PF00892">
    <property type="entry name" value="EamA"/>
    <property type="match status" value="1"/>
</dbReference>
<evidence type="ECO:0000256" key="6">
    <source>
        <dbReference type="RuleBase" id="RU363077"/>
    </source>
</evidence>
<dbReference type="GO" id="GO:0022857">
    <property type="term" value="F:transmembrane transporter activity"/>
    <property type="evidence" value="ECO:0007669"/>
    <property type="project" value="InterPro"/>
</dbReference>
<feature type="transmembrane region" description="Helical" evidence="6">
    <location>
        <begin position="136"/>
        <end position="156"/>
    </location>
</feature>
<feature type="transmembrane region" description="Helical" evidence="6">
    <location>
        <begin position="298"/>
        <end position="317"/>
    </location>
</feature>
<comment type="similarity">
    <text evidence="2 6">Belongs to the drug/metabolite transporter (DMT) superfamily. Plant drug/metabolite exporter (P-DME) (TC 2.A.7.4) family.</text>
</comment>
<keyword evidence="4 6" id="KW-1133">Transmembrane helix</keyword>
<feature type="transmembrane region" description="Helical" evidence="6">
    <location>
        <begin position="271"/>
        <end position="292"/>
    </location>
</feature>
<keyword evidence="3 6" id="KW-0812">Transmembrane</keyword>
<accession>A0A1R3GPH8</accession>
<feature type="transmembrane region" description="Helical" evidence="6">
    <location>
        <begin position="69"/>
        <end position="89"/>
    </location>
</feature>
<dbReference type="Proteomes" id="UP000187203">
    <property type="component" value="Unassembled WGS sequence"/>
</dbReference>
<feature type="transmembrane region" description="Helical" evidence="6">
    <location>
        <begin position="38"/>
        <end position="57"/>
    </location>
</feature>
<organism evidence="8 9">
    <name type="scientific">Corchorus olitorius</name>
    <dbReference type="NCBI Taxonomy" id="93759"/>
    <lineage>
        <taxon>Eukaryota</taxon>
        <taxon>Viridiplantae</taxon>
        <taxon>Streptophyta</taxon>
        <taxon>Embryophyta</taxon>
        <taxon>Tracheophyta</taxon>
        <taxon>Spermatophyta</taxon>
        <taxon>Magnoliopsida</taxon>
        <taxon>eudicotyledons</taxon>
        <taxon>Gunneridae</taxon>
        <taxon>Pentapetalae</taxon>
        <taxon>rosids</taxon>
        <taxon>malvids</taxon>
        <taxon>Malvales</taxon>
        <taxon>Malvaceae</taxon>
        <taxon>Grewioideae</taxon>
        <taxon>Apeibeae</taxon>
        <taxon>Corchorus</taxon>
    </lineage>
</organism>